<dbReference type="AlphaFoldDB" id="A0A6I0J2F3"/>
<evidence type="ECO:0000313" key="4">
    <source>
        <dbReference type="EMBL" id="KAB4120508.1"/>
    </source>
</evidence>
<name>A0A6I0J2F3_BACUN</name>
<dbReference type="Proteomes" id="UP000438773">
    <property type="component" value="Unassembled WGS sequence"/>
</dbReference>
<dbReference type="EMBL" id="WCUQ01000018">
    <property type="protein sequence ID" value="KAB4120508.1"/>
    <property type="molecule type" value="Genomic_DNA"/>
</dbReference>
<gene>
    <name evidence="2" type="ORF">GAQ70_20835</name>
    <name evidence="3" type="ORF">GAQ72_18980</name>
    <name evidence="4" type="ORF">GAQ75_21625</name>
</gene>
<evidence type="ECO:0000313" key="2">
    <source>
        <dbReference type="EMBL" id="KAB4102828.1"/>
    </source>
</evidence>
<dbReference type="EMBL" id="WCUR01000110">
    <property type="protein sequence ID" value="KAB4111136.1"/>
    <property type="molecule type" value="Genomic_DNA"/>
</dbReference>
<organism evidence="2 7">
    <name type="scientific">Bacteroides uniformis</name>
    <dbReference type="NCBI Taxonomy" id="820"/>
    <lineage>
        <taxon>Bacteria</taxon>
        <taxon>Pseudomonadati</taxon>
        <taxon>Bacteroidota</taxon>
        <taxon>Bacteroidia</taxon>
        <taxon>Bacteroidales</taxon>
        <taxon>Bacteroidaceae</taxon>
        <taxon>Bacteroides</taxon>
    </lineage>
</organism>
<sequence>MNVAQQSDEGGFSVQANRASCVFVRQKVFCPTKTTSPAKSRGNPLQSRGFRKRKKYKPKISCAWRKQQGQGRAESPRVIRRTASTASA</sequence>
<dbReference type="Proteomes" id="UP000434462">
    <property type="component" value="Unassembled WGS sequence"/>
</dbReference>
<feature type="region of interest" description="Disordered" evidence="1">
    <location>
        <begin position="33"/>
        <end position="88"/>
    </location>
</feature>
<proteinExistence type="predicted"/>
<dbReference type="EMBL" id="WCUP01000022">
    <property type="protein sequence ID" value="KAB4102828.1"/>
    <property type="molecule type" value="Genomic_DNA"/>
</dbReference>
<evidence type="ECO:0000313" key="3">
    <source>
        <dbReference type="EMBL" id="KAB4111136.1"/>
    </source>
</evidence>
<evidence type="ECO:0000313" key="5">
    <source>
        <dbReference type="Proteomes" id="UP000434462"/>
    </source>
</evidence>
<comment type="caution">
    <text evidence="2">The sequence shown here is derived from an EMBL/GenBank/DDBJ whole genome shotgun (WGS) entry which is preliminary data.</text>
</comment>
<protein>
    <submittedName>
        <fullName evidence="2">Uncharacterized protein</fullName>
    </submittedName>
</protein>
<accession>A0A6I0J2F3</accession>
<reference evidence="5 6" key="1">
    <citation type="journal article" date="2019" name="Nat. Med.">
        <title>A library of human gut bacterial isolates paired with longitudinal multiomics data enables mechanistic microbiome research.</title>
        <authorList>
            <person name="Poyet M."/>
            <person name="Groussin M."/>
            <person name="Gibbons S.M."/>
            <person name="Avila-Pacheco J."/>
            <person name="Jiang X."/>
            <person name="Kearney S.M."/>
            <person name="Perrotta A.R."/>
            <person name="Berdy B."/>
            <person name="Zhao S."/>
            <person name="Lieberman T.D."/>
            <person name="Swanson P.K."/>
            <person name="Smith M."/>
            <person name="Roesemann S."/>
            <person name="Alexander J.E."/>
            <person name="Rich S.A."/>
            <person name="Livny J."/>
            <person name="Vlamakis H."/>
            <person name="Clish C."/>
            <person name="Bullock K."/>
            <person name="Deik A."/>
            <person name="Scott J."/>
            <person name="Pierce K.A."/>
            <person name="Xavier R.J."/>
            <person name="Alm E.J."/>
        </authorList>
    </citation>
    <scope>NUCLEOTIDE SEQUENCE [LARGE SCALE GENOMIC DNA]</scope>
    <source>
        <strain evidence="2 7">BIOML-A36</strain>
        <strain evidence="4 6">BIOML-A37</strain>
        <strain evidence="3 5">BIOML-A38</strain>
    </source>
</reference>
<dbReference type="Proteomes" id="UP000441711">
    <property type="component" value="Unassembled WGS sequence"/>
</dbReference>
<feature type="compositionally biased region" description="Basic residues" evidence="1">
    <location>
        <begin position="49"/>
        <end position="58"/>
    </location>
</feature>
<evidence type="ECO:0000256" key="1">
    <source>
        <dbReference type="SAM" id="MobiDB-lite"/>
    </source>
</evidence>
<feature type="compositionally biased region" description="Polar residues" evidence="1">
    <location>
        <begin position="33"/>
        <end position="46"/>
    </location>
</feature>
<evidence type="ECO:0000313" key="7">
    <source>
        <dbReference type="Proteomes" id="UP000441711"/>
    </source>
</evidence>
<evidence type="ECO:0000313" key="6">
    <source>
        <dbReference type="Proteomes" id="UP000438773"/>
    </source>
</evidence>